<comment type="caution">
    <text evidence="10">The sequence shown here is derived from an EMBL/GenBank/DDBJ whole genome shotgun (WGS) entry which is preliminary data.</text>
</comment>
<dbReference type="Gene3D" id="3.30.565.10">
    <property type="entry name" value="Histidine kinase-like ATPase, C-terminal domain"/>
    <property type="match status" value="1"/>
</dbReference>
<evidence type="ECO:0000256" key="5">
    <source>
        <dbReference type="ARBA" id="ARBA00022741"/>
    </source>
</evidence>
<dbReference type="CDD" id="cd00075">
    <property type="entry name" value="HATPase"/>
    <property type="match status" value="1"/>
</dbReference>
<dbReference type="Gene3D" id="1.10.287.130">
    <property type="match status" value="1"/>
</dbReference>
<evidence type="ECO:0000256" key="4">
    <source>
        <dbReference type="ARBA" id="ARBA00022679"/>
    </source>
</evidence>
<keyword evidence="4" id="KW-0808">Transferase</keyword>
<dbReference type="CDD" id="cd00082">
    <property type="entry name" value="HisKA"/>
    <property type="match status" value="1"/>
</dbReference>
<evidence type="ECO:0000256" key="1">
    <source>
        <dbReference type="ARBA" id="ARBA00000085"/>
    </source>
</evidence>
<comment type="catalytic activity">
    <reaction evidence="1">
        <text>ATP + protein L-histidine = ADP + protein N-phospho-L-histidine.</text>
        <dbReference type="EC" id="2.7.13.3"/>
    </reaction>
</comment>
<dbReference type="InterPro" id="IPR036890">
    <property type="entry name" value="HATPase_C_sf"/>
</dbReference>
<evidence type="ECO:0000256" key="2">
    <source>
        <dbReference type="ARBA" id="ARBA00012438"/>
    </source>
</evidence>
<dbReference type="Proteomes" id="UP000469011">
    <property type="component" value="Unassembled WGS sequence"/>
</dbReference>
<dbReference type="GO" id="GO:0030295">
    <property type="term" value="F:protein kinase activator activity"/>
    <property type="evidence" value="ECO:0007669"/>
    <property type="project" value="TreeGrafter"/>
</dbReference>
<keyword evidence="7" id="KW-0067">ATP-binding</keyword>
<dbReference type="GO" id="GO:0000156">
    <property type="term" value="F:phosphorelay response regulator activity"/>
    <property type="evidence" value="ECO:0007669"/>
    <property type="project" value="TreeGrafter"/>
</dbReference>
<keyword evidence="6" id="KW-0418">Kinase</keyword>
<dbReference type="SUPFAM" id="SSF47384">
    <property type="entry name" value="Homodimeric domain of signal transducing histidine kinase"/>
    <property type="match status" value="1"/>
</dbReference>
<dbReference type="Gene3D" id="3.30.450.40">
    <property type="match status" value="1"/>
</dbReference>
<dbReference type="Pfam" id="PF02518">
    <property type="entry name" value="HATPase_c"/>
    <property type="match status" value="1"/>
</dbReference>
<dbReference type="SMART" id="SM00387">
    <property type="entry name" value="HATPase_c"/>
    <property type="match status" value="1"/>
</dbReference>
<dbReference type="EC" id="2.7.13.3" evidence="2"/>
<evidence type="ECO:0000256" key="7">
    <source>
        <dbReference type="ARBA" id="ARBA00022840"/>
    </source>
</evidence>
<dbReference type="SUPFAM" id="SSF55874">
    <property type="entry name" value="ATPase domain of HSP90 chaperone/DNA topoisomerase II/histidine kinase"/>
    <property type="match status" value="1"/>
</dbReference>
<dbReference type="PANTHER" id="PTHR42878">
    <property type="entry name" value="TWO-COMPONENT HISTIDINE KINASE"/>
    <property type="match status" value="1"/>
</dbReference>
<dbReference type="AlphaFoldDB" id="A0A6N9T6F1"/>
<reference evidence="10 11" key="1">
    <citation type="submission" date="2020-01" db="EMBL/GenBank/DDBJ databases">
        <title>Jiella pacifica sp. nov.</title>
        <authorList>
            <person name="Xue Z."/>
            <person name="Zhu S."/>
            <person name="Chen J."/>
            <person name="Yang J."/>
        </authorList>
    </citation>
    <scope>NUCLEOTIDE SEQUENCE [LARGE SCALE GENOMIC DNA]</scope>
    <source>
        <strain evidence="10 11">40Bstr34</strain>
    </source>
</reference>
<dbReference type="GO" id="GO:0005524">
    <property type="term" value="F:ATP binding"/>
    <property type="evidence" value="ECO:0007669"/>
    <property type="project" value="UniProtKB-KW"/>
</dbReference>
<dbReference type="InterPro" id="IPR029016">
    <property type="entry name" value="GAF-like_dom_sf"/>
</dbReference>
<evidence type="ECO:0000259" key="9">
    <source>
        <dbReference type="PROSITE" id="PS50109"/>
    </source>
</evidence>
<evidence type="ECO:0000313" key="10">
    <source>
        <dbReference type="EMBL" id="NDW06142.1"/>
    </source>
</evidence>
<dbReference type="PRINTS" id="PR00344">
    <property type="entry name" value="BCTRLSENSOR"/>
</dbReference>
<dbReference type="SUPFAM" id="SSF55781">
    <property type="entry name" value="GAF domain-like"/>
    <property type="match status" value="1"/>
</dbReference>
<protein>
    <recommendedName>
        <fullName evidence="2">histidine kinase</fullName>
        <ecNumber evidence="2">2.7.13.3</ecNumber>
    </recommendedName>
</protein>
<feature type="domain" description="Histidine kinase" evidence="9">
    <location>
        <begin position="166"/>
        <end position="378"/>
    </location>
</feature>
<name>A0A6N9T6F1_9HYPH</name>
<dbReference type="InterPro" id="IPR003661">
    <property type="entry name" value="HisK_dim/P_dom"/>
</dbReference>
<evidence type="ECO:0000313" key="11">
    <source>
        <dbReference type="Proteomes" id="UP000469011"/>
    </source>
</evidence>
<keyword evidence="3" id="KW-0597">Phosphoprotein</keyword>
<proteinExistence type="predicted"/>
<dbReference type="EMBL" id="JAAAMG010000014">
    <property type="protein sequence ID" value="NDW06142.1"/>
    <property type="molecule type" value="Genomic_DNA"/>
</dbReference>
<evidence type="ECO:0000256" key="6">
    <source>
        <dbReference type="ARBA" id="ARBA00022777"/>
    </source>
</evidence>
<keyword evidence="8" id="KW-0902">Two-component regulatory system</keyword>
<dbReference type="InterPro" id="IPR005467">
    <property type="entry name" value="His_kinase_dom"/>
</dbReference>
<dbReference type="InterPro" id="IPR050351">
    <property type="entry name" value="BphY/WalK/GraS-like"/>
</dbReference>
<dbReference type="PANTHER" id="PTHR42878:SF7">
    <property type="entry name" value="SENSOR HISTIDINE KINASE GLRK"/>
    <property type="match status" value="1"/>
</dbReference>
<accession>A0A6N9T6F1</accession>
<organism evidence="10 11">
    <name type="scientific">Jiella pacifica</name>
    <dbReference type="NCBI Taxonomy" id="2696469"/>
    <lineage>
        <taxon>Bacteria</taxon>
        <taxon>Pseudomonadati</taxon>
        <taxon>Pseudomonadota</taxon>
        <taxon>Alphaproteobacteria</taxon>
        <taxon>Hyphomicrobiales</taxon>
        <taxon>Aurantimonadaceae</taxon>
        <taxon>Jiella</taxon>
    </lineage>
</organism>
<dbReference type="InterPro" id="IPR004358">
    <property type="entry name" value="Sig_transdc_His_kin-like_C"/>
</dbReference>
<dbReference type="Pfam" id="PF00512">
    <property type="entry name" value="HisKA"/>
    <property type="match status" value="1"/>
</dbReference>
<dbReference type="InterPro" id="IPR003018">
    <property type="entry name" value="GAF"/>
</dbReference>
<dbReference type="GO" id="GO:0007234">
    <property type="term" value="P:osmosensory signaling via phosphorelay pathway"/>
    <property type="evidence" value="ECO:0007669"/>
    <property type="project" value="TreeGrafter"/>
</dbReference>
<dbReference type="InterPro" id="IPR003594">
    <property type="entry name" value="HATPase_dom"/>
</dbReference>
<dbReference type="Pfam" id="PF01590">
    <property type="entry name" value="GAF"/>
    <property type="match status" value="1"/>
</dbReference>
<dbReference type="SMART" id="SM00388">
    <property type="entry name" value="HisKA"/>
    <property type="match status" value="1"/>
</dbReference>
<evidence type="ECO:0000256" key="8">
    <source>
        <dbReference type="ARBA" id="ARBA00023012"/>
    </source>
</evidence>
<evidence type="ECO:0000256" key="3">
    <source>
        <dbReference type="ARBA" id="ARBA00022553"/>
    </source>
</evidence>
<dbReference type="InterPro" id="IPR036097">
    <property type="entry name" value="HisK_dim/P_sf"/>
</dbReference>
<gene>
    <name evidence="10" type="ORF">GTK09_17110</name>
</gene>
<dbReference type="PROSITE" id="PS50109">
    <property type="entry name" value="HIS_KIN"/>
    <property type="match status" value="1"/>
</dbReference>
<keyword evidence="11" id="KW-1185">Reference proteome</keyword>
<keyword evidence="5" id="KW-0547">Nucleotide-binding</keyword>
<dbReference type="GO" id="GO:0000155">
    <property type="term" value="F:phosphorelay sensor kinase activity"/>
    <property type="evidence" value="ECO:0007669"/>
    <property type="project" value="InterPro"/>
</dbReference>
<dbReference type="RefSeq" id="WP_163464671.1">
    <property type="nucleotide sequence ID" value="NZ_JAAAMG010000014.1"/>
</dbReference>
<sequence length="378" mass="41486">MASAPTILDVICRSTGMGFAAIARVTADRWITCKVLDTIGFGLKPGDELDVETTLCHEVRGSREAVVINKVSESDLYCNHPTPRMYAFESYISMPIIRRDGSFFGTLCAIDPRPARVESPEIVGMFKLFADLIAHQLDADEKLRSAETDLSNERRVAELREQFIAVLGHDLRNPVASVESGMKMLLTRPLDERSQMIVRLVQGSVLRMRGLIDNVLDFARGRLGDGIELDRNPDEAIEPILQHVVAELQAAHPDRSIETDFQIGRPVDCDRSRIAQLLSNLLANALTHGAPEQPVRVVASTSSRRFTLSVANGGSPIPEETLAHLFKPFFRGKALASQQGLGLGLFISSEIARAHGGTLRAVSDEGETQMTFEMPLSA</sequence>